<sequence length="454" mass="52926">MEDIADRYHSVGEHMVSEDEEEEEVEQPTITTTTTTTTKKKVWWKKQGGGNDNGRVKKSGLRIPEELFNSFKQIFSMFNSTQQRRLKRLLLSLDNEIPIRRTDTHVKFFTNATPERSFYFSKYIPKGSDEQILSSFDSPDKNVVFAHTLMVLSLTEDRLLTLPERAAALWIRMYCNMRGLDKNVCTLILQDFFSELFEANTKKLEEYFTRYKKRDSKLKDMPNVSPSDAEEEEECTTNKHKGNVIEKIKINKADLMNVSPNVARWRGVFDRNNKKSPVTVSERTTSKLDKVKVSYCVNHRLTNCYIYNMNNKYETLYAITCTLLNTMFMSKTWQRWLLWALPEALREPFVSMYRKCCATSVSYKAYLDMVHAWVQPGLRYSYDELQKHKTDKVGKKKTSAYEIINEEQTNTVLSNCTRQRITRVFAQLLLGKTVSASDKLVATAINDKYDRVLK</sequence>
<reference evidence="2" key="1">
    <citation type="journal article" date="2020" name="Cell">
        <title>Large-Scale Comparative Analyses of Tick Genomes Elucidate Their Genetic Diversity and Vector Capacities.</title>
        <authorList>
            <consortium name="Tick Genome and Microbiome Consortium (TIGMIC)"/>
            <person name="Jia N."/>
            <person name="Wang J."/>
            <person name="Shi W."/>
            <person name="Du L."/>
            <person name="Sun Y."/>
            <person name="Zhan W."/>
            <person name="Jiang J.F."/>
            <person name="Wang Q."/>
            <person name="Zhang B."/>
            <person name="Ji P."/>
            <person name="Bell-Sakyi L."/>
            <person name="Cui X.M."/>
            <person name="Yuan T.T."/>
            <person name="Jiang B.G."/>
            <person name="Yang W.F."/>
            <person name="Lam T.T."/>
            <person name="Chang Q.C."/>
            <person name="Ding S.J."/>
            <person name="Wang X.J."/>
            <person name="Zhu J.G."/>
            <person name="Ruan X.D."/>
            <person name="Zhao L."/>
            <person name="Wei J.T."/>
            <person name="Ye R.Z."/>
            <person name="Que T.C."/>
            <person name="Du C.H."/>
            <person name="Zhou Y.H."/>
            <person name="Cheng J.X."/>
            <person name="Dai P.F."/>
            <person name="Guo W.B."/>
            <person name="Han X.H."/>
            <person name="Huang E.J."/>
            <person name="Li L.F."/>
            <person name="Wei W."/>
            <person name="Gao Y.C."/>
            <person name="Liu J.Z."/>
            <person name="Shao H.Z."/>
            <person name="Wang X."/>
            <person name="Wang C.C."/>
            <person name="Yang T.C."/>
            <person name="Huo Q.B."/>
            <person name="Li W."/>
            <person name="Chen H.Y."/>
            <person name="Chen S.E."/>
            <person name="Zhou L.G."/>
            <person name="Ni X.B."/>
            <person name="Tian J.H."/>
            <person name="Sheng Y."/>
            <person name="Liu T."/>
            <person name="Pan Y.S."/>
            <person name="Xia L.Y."/>
            <person name="Li J."/>
            <person name="Zhao F."/>
            <person name="Cao W.C."/>
        </authorList>
    </citation>
    <scope>NUCLEOTIDE SEQUENCE</scope>
    <source>
        <strain evidence="2">Rmic-2018</strain>
    </source>
</reference>
<proteinExistence type="predicted"/>
<name>A0A9J6E3X5_RHIMP</name>
<dbReference type="AlphaFoldDB" id="A0A9J6E3X5"/>
<comment type="caution">
    <text evidence="2">The sequence shown here is derived from an EMBL/GenBank/DDBJ whole genome shotgun (WGS) entry which is preliminary data.</text>
</comment>
<dbReference type="EMBL" id="JABSTU010000006">
    <property type="protein sequence ID" value="KAH8028744.1"/>
    <property type="molecule type" value="Genomic_DNA"/>
</dbReference>
<dbReference type="Proteomes" id="UP000821866">
    <property type="component" value="Chromosome 4"/>
</dbReference>
<evidence type="ECO:0000313" key="3">
    <source>
        <dbReference type="Proteomes" id="UP000821866"/>
    </source>
</evidence>
<evidence type="ECO:0000313" key="2">
    <source>
        <dbReference type="EMBL" id="KAH8028744.1"/>
    </source>
</evidence>
<organism evidence="2 3">
    <name type="scientific">Rhipicephalus microplus</name>
    <name type="common">Cattle tick</name>
    <name type="synonym">Boophilus microplus</name>
    <dbReference type="NCBI Taxonomy" id="6941"/>
    <lineage>
        <taxon>Eukaryota</taxon>
        <taxon>Metazoa</taxon>
        <taxon>Ecdysozoa</taxon>
        <taxon>Arthropoda</taxon>
        <taxon>Chelicerata</taxon>
        <taxon>Arachnida</taxon>
        <taxon>Acari</taxon>
        <taxon>Parasitiformes</taxon>
        <taxon>Ixodida</taxon>
        <taxon>Ixodoidea</taxon>
        <taxon>Ixodidae</taxon>
        <taxon>Rhipicephalinae</taxon>
        <taxon>Rhipicephalus</taxon>
        <taxon>Boophilus</taxon>
    </lineage>
</organism>
<reference evidence="2" key="2">
    <citation type="submission" date="2021-09" db="EMBL/GenBank/DDBJ databases">
        <authorList>
            <person name="Jia N."/>
            <person name="Wang J."/>
            <person name="Shi W."/>
            <person name="Du L."/>
            <person name="Sun Y."/>
            <person name="Zhan W."/>
            <person name="Jiang J."/>
            <person name="Wang Q."/>
            <person name="Zhang B."/>
            <person name="Ji P."/>
            <person name="Sakyi L.B."/>
            <person name="Cui X."/>
            <person name="Yuan T."/>
            <person name="Jiang B."/>
            <person name="Yang W."/>
            <person name="Lam T.T.-Y."/>
            <person name="Chang Q."/>
            <person name="Ding S."/>
            <person name="Wang X."/>
            <person name="Zhu J."/>
            <person name="Ruan X."/>
            <person name="Zhao L."/>
            <person name="Wei J."/>
            <person name="Que T."/>
            <person name="Du C."/>
            <person name="Cheng J."/>
            <person name="Dai P."/>
            <person name="Han X."/>
            <person name="Huang E."/>
            <person name="Gao Y."/>
            <person name="Liu J."/>
            <person name="Shao H."/>
            <person name="Ye R."/>
            <person name="Li L."/>
            <person name="Wei W."/>
            <person name="Wang X."/>
            <person name="Wang C."/>
            <person name="Huo Q."/>
            <person name="Li W."/>
            <person name="Guo W."/>
            <person name="Chen H."/>
            <person name="Chen S."/>
            <person name="Zhou L."/>
            <person name="Zhou L."/>
            <person name="Ni X."/>
            <person name="Tian J."/>
            <person name="Zhou Y."/>
            <person name="Sheng Y."/>
            <person name="Liu T."/>
            <person name="Pan Y."/>
            <person name="Xia L."/>
            <person name="Li J."/>
            <person name="Zhao F."/>
            <person name="Cao W."/>
        </authorList>
    </citation>
    <scope>NUCLEOTIDE SEQUENCE</scope>
    <source>
        <strain evidence="2">Rmic-2018</strain>
        <tissue evidence="2">Larvae</tissue>
    </source>
</reference>
<evidence type="ECO:0000256" key="1">
    <source>
        <dbReference type="SAM" id="MobiDB-lite"/>
    </source>
</evidence>
<feature type="compositionally biased region" description="Low complexity" evidence="1">
    <location>
        <begin position="27"/>
        <end position="36"/>
    </location>
</feature>
<accession>A0A9J6E3X5</accession>
<feature type="compositionally biased region" description="Basic and acidic residues" evidence="1">
    <location>
        <begin position="1"/>
        <end position="17"/>
    </location>
</feature>
<protein>
    <submittedName>
        <fullName evidence="2">Uncharacterized protein</fullName>
    </submittedName>
</protein>
<feature type="region of interest" description="Disordered" evidence="1">
    <location>
        <begin position="1"/>
        <end position="36"/>
    </location>
</feature>
<keyword evidence="3" id="KW-1185">Reference proteome</keyword>
<gene>
    <name evidence="2" type="ORF">HPB51_018226</name>
</gene>